<dbReference type="Proteomes" id="UP000282741">
    <property type="component" value="Chromosome"/>
</dbReference>
<dbReference type="PANTHER" id="PTHR35007:SF1">
    <property type="entry name" value="PILUS ASSEMBLY PROTEIN"/>
    <property type="match status" value="1"/>
</dbReference>
<dbReference type="AlphaFoldDB" id="A0AAN1S070"/>
<protein>
    <submittedName>
        <fullName evidence="8">Pilus assembly protein</fullName>
    </submittedName>
</protein>
<feature type="transmembrane region" description="Helical" evidence="6">
    <location>
        <begin position="235"/>
        <end position="254"/>
    </location>
</feature>
<keyword evidence="2" id="KW-1003">Cell membrane</keyword>
<reference evidence="9" key="1">
    <citation type="submission" date="2017-10" db="EMBL/GenBank/DDBJ databases">
        <title>Whole genome sequencing of various Bordetella species.</title>
        <authorList>
            <person name="Weigand M.R."/>
            <person name="Loparev V."/>
            <person name="Peng Y."/>
            <person name="Bowden K.E."/>
            <person name="Tondella M.L."/>
            <person name="Williams M.M."/>
        </authorList>
    </citation>
    <scope>NUCLEOTIDE SEQUENCE [LARGE SCALE GENOMIC DNA]</scope>
    <source>
        <strain evidence="9">H720</strain>
    </source>
</reference>
<feature type="transmembrane region" description="Helical" evidence="6">
    <location>
        <begin position="266"/>
        <end position="286"/>
    </location>
</feature>
<evidence type="ECO:0000313" key="8">
    <source>
        <dbReference type="EMBL" id="AZW19249.1"/>
    </source>
</evidence>
<evidence type="ECO:0000256" key="3">
    <source>
        <dbReference type="ARBA" id="ARBA00022692"/>
    </source>
</evidence>
<gene>
    <name evidence="8" type="ORF">CS347_22070</name>
</gene>
<evidence type="ECO:0000256" key="5">
    <source>
        <dbReference type="ARBA" id="ARBA00023136"/>
    </source>
</evidence>
<feature type="transmembrane region" description="Helical" evidence="6">
    <location>
        <begin position="68"/>
        <end position="101"/>
    </location>
</feature>
<evidence type="ECO:0000256" key="6">
    <source>
        <dbReference type="SAM" id="Phobius"/>
    </source>
</evidence>
<dbReference type="InterPro" id="IPR042094">
    <property type="entry name" value="T2SS_GspF_sf"/>
</dbReference>
<keyword evidence="3 6" id="KW-0812">Transmembrane</keyword>
<organism evidence="8 9">
    <name type="scientific">Bordetella hinzii</name>
    <dbReference type="NCBI Taxonomy" id="103855"/>
    <lineage>
        <taxon>Bacteria</taxon>
        <taxon>Pseudomonadati</taxon>
        <taxon>Pseudomonadota</taxon>
        <taxon>Betaproteobacteria</taxon>
        <taxon>Burkholderiales</taxon>
        <taxon>Alcaligenaceae</taxon>
        <taxon>Bordetella</taxon>
    </lineage>
</organism>
<comment type="subcellular location">
    <subcellularLocation>
        <location evidence="1">Cell membrane</location>
        <topology evidence="1">Multi-pass membrane protein</topology>
    </subcellularLocation>
</comment>
<evidence type="ECO:0000256" key="2">
    <source>
        <dbReference type="ARBA" id="ARBA00022475"/>
    </source>
</evidence>
<dbReference type="InterPro" id="IPR018076">
    <property type="entry name" value="T2SS_GspF_dom"/>
</dbReference>
<proteinExistence type="predicted"/>
<dbReference type="GO" id="GO:0005886">
    <property type="term" value="C:plasma membrane"/>
    <property type="evidence" value="ECO:0007669"/>
    <property type="project" value="UniProtKB-SubCell"/>
</dbReference>
<evidence type="ECO:0000313" key="9">
    <source>
        <dbReference type="Proteomes" id="UP000282741"/>
    </source>
</evidence>
<dbReference type="PANTHER" id="PTHR35007">
    <property type="entry name" value="INTEGRAL MEMBRANE PROTEIN-RELATED"/>
    <property type="match status" value="1"/>
</dbReference>
<evidence type="ECO:0000259" key="7">
    <source>
        <dbReference type="Pfam" id="PF00482"/>
    </source>
</evidence>
<feature type="domain" description="Type II secretion system protein GspF" evidence="7">
    <location>
        <begin position="129"/>
        <end position="251"/>
    </location>
</feature>
<name>A0AAN1S070_9BORD</name>
<accession>A0AAN1S070</accession>
<keyword evidence="4 6" id="KW-1133">Transmembrane helix</keyword>
<evidence type="ECO:0000256" key="4">
    <source>
        <dbReference type="ARBA" id="ARBA00022989"/>
    </source>
</evidence>
<dbReference type="Gene3D" id="1.20.81.30">
    <property type="entry name" value="Type II secretion system (T2SS), domain F"/>
    <property type="match status" value="1"/>
</dbReference>
<dbReference type="Pfam" id="PF00482">
    <property type="entry name" value="T2SSF"/>
    <property type="match status" value="1"/>
</dbReference>
<dbReference type="EMBL" id="CP024172">
    <property type="protein sequence ID" value="AZW19249.1"/>
    <property type="molecule type" value="Genomic_DNA"/>
</dbReference>
<keyword evidence="5 6" id="KW-0472">Membrane</keyword>
<sequence length="294" mass="31884">MGLLAIGRAPVTAAAFLAVLLALLAASLLAWQLQRSLRPAWQRYRDTYMQDAHHGLQEVFLFLDPRQLWGMAMSCACVAFGLVLAAGAHLALATVAGCIAWRLPAWSLARLRRRRQQRLQAQLPAGLLSLAAALKAGASLPMALRQLADLAQAPLSQELGLMLREQRIGVSFDDALRRLETRADLPAIRLMAAAFRVAGTSGGNLAQALEGIAQALRGQLLAQGRLKALTAQGRMQAWVLSALPLMLGVALYFLRPQQMARLWQTDTGWALMAVIAGLQMLGWLMIRRILAAAS</sequence>
<evidence type="ECO:0000256" key="1">
    <source>
        <dbReference type="ARBA" id="ARBA00004651"/>
    </source>
</evidence>